<feature type="compositionally biased region" description="Basic and acidic residues" evidence="9">
    <location>
        <begin position="639"/>
        <end position="651"/>
    </location>
</feature>
<dbReference type="InterPro" id="IPR036028">
    <property type="entry name" value="SH3-like_dom_sf"/>
</dbReference>
<name>A0A8C2QQ02_CRIGR</name>
<dbReference type="Gene3D" id="2.30.30.40">
    <property type="entry name" value="SH3 Domains"/>
    <property type="match status" value="1"/>
</dbReference>
<evidence type="ECO:0000256" key="1">
    <source>
        <dbReference type="ARBA" id="ARBA00004285"/>
    </source>
</evidence>
<dbReference type="Pfam" id="PF14603">
    <property type="entry name" value="hSH3"/>
    <property type="match status" value="1"/>
</dbReference>
<evidence type="ECO:0000259" key="10">
    <source>
        <dbReference type="Pfam" id="PF14603"/>
    </source>
</evidence>
<evidence type="ECO:0000256" key="7">
    <source>
        <dbReference type="ARBA" id="ARBA00068977"/>
    </source>
</evidence>
<evidence type="ECO:0000256" key="5">
    <source>
        <dbReference type="ARBA" id="ARBA00060088"/>
    </source>
</evidence>
<dbReference type="InterPro" id="IPR043443">
    <property type="entry name" value="FYB1/2-like"/>
</dbReference>
<feature type="compositionally biased region" description="Low complexity" evidence="9">
    <location>
        <begin position="147"/>
        <end position="158"/>
    </location>
</feature>
<feature type="compositionally biased region" description="Basic and acidic residues" evidence="9">
    <location>
        <begin position="530"/>
        <end position="539"/>
    </location>
</feature>
<feature type="region of interest" description="Disordered" evidence="9">
    <location>
        <begin position="425"/>
        <end position="457"/>
    </location>
</feature>
<keyword evidence="4" id="KW-0472">Membrane</keyword>
<evidence type="ECO:0000256" key="9">
    <source>
        <dbReference type="SAM" id="MobiDB-lite"/>
    </source>
</evidence>
<dbReference type="GO" id="GO:0007229">
    <property type="term" value="P:integrin-mediated signaling pathway"/>
    <property type="evidence" value="ECO:0007669"/>
    <property type="project" value="InterPro"/>
</dbReference>
<evidence type="ECO:0000256" key="2">
    <source>
        <dbReference type="ARBA" id="ARBA00022443"/>
    </source>
</evidence>
<evidence type="ECO:0000313" key="11">
    <source>
        <dbReference type="Ensembl" id="ENSCGRP00001027762.1"/>
    </source>
</evidence>
<evidence type="ECO:0000256" key="3">
    <source>
        <dbReference type="ARBA" id="ARBA00022553"/>
    </source>
</evidence>
<dbReference type="GO" id="GO:0050852">
    <property type="term" value="P:T cell receptor signaling pathway"/>
    <property type="evidence" value="ECO:0007669"/>
    <property type="project" value="Ensembl"/>
</dbReference>
<evidence type="ECO:0000256" key="8">
    <source>
        <dbReference type="ARBA" id="ARBA00079345"/>
    </source>
</evidence>
<feature type="compositionally biased region" description="Polar residues" evidence="9">
    <location>
        <begin position="285"/>
        <end position="297"/>
    </location>
</feature>
<comment type="subcellular location">
    <subcellularLocation>
        <location evidence="1">Membrane raft</location>
    </subcellularLocation>
</comment>
<accession>A0A8C2QQ02</accession>
<dbReference type="FunFam" id="2.30.30.40:FF:000220">
    <property type="entry name" value="FYN binding protein 2"/>
    <property type="match status" value="1"/>
</dbReference>
<feature type="compositionally biased region" description="Polar residues" evidence="9">
    <location>
        <begin position="23"/>
        <end position="37"/>
    </location>
</feature>
<feature type="compositionally biased region" description="Low complexity" evidence="9">
    <location>
        <begin position="520"/>
        <end position="529"/>
    </location>
</feature>
<dbReference type="Proteomes" id="UP000694386">
    <property type="component" value="Unplaced"/>
</dbReference>
<evidence type="ECO:0000256" key="4">
    <source>
        <dbReference type="ARBA" id="ARBA00023136"/>
    </source>
</evidence>
<feature type="domain" description="Helically-extended SH3" evidence="10">
    <location>
        <begin position="700"/>
        <end position="766"/>
    </location>
</feature>
<keyword evidence="2" id="KW-0728">SH3 domain</keyword>
<dbReference type="GO" id="GO:0072659">
    <property type="term" value="P:protein localization to plasma membrane"/>
    <property type="evidence" value="ECO:0007669"/>
    <property type="project" value="TreeGrafter"/>
</dbReference>
<dbReference type="SUPFAM" id="SSF50044">
    <property type="entry name" value="SH3-domain"/>
    <property type="match status" value="1"/>
</dbReference>
<reference evidence="11" key="2">
    <citation type="submission" date="2025-09" db="UniProtKB">
        <authorList>
            <consortium name="Ensembl"/>
        </authorList>
    </citation>
    <scope>IDENTIFICATION</scope>
</reference>
<feature type="compositionally biased region" description="Polar residues" evidence="9">
    <location>
        <begin position="348"/>
        <end position="358"/>
    </location>
</feature>
<proteinExistence type="predicted"/>
<comment type="subunit">
    <text evidence="6">Interacts with SKAP1, LCK and FYN. The phosphorylated form interacts with LCP2.</text>
</comment>
<reference evidence="11" key="1">
    <citation type="submission" date="2025-08" db="UniProtKB">
        <authorList>
            <consortium name="Ensembl"/>
        </authorList>
    </citation>
    <scope>IDENTIFICATION</scope>
</reference>
<feature type="region of interest" description="Disordered" evidence="9">
    <location>
        <begin position="232"/>
        <end position="379"/>
    </location>
</feature>
<dbReference type="AlphaFoldDB" id="A0A8C2QQ02"/>
<dbReference type="GO" id="GO:0033627">
    <property type="term" value="P:cell adhesion mediated by integrin"/>
    <property type="evidence" value="ECO:0007669"/>
    <property type="project" value="Ensembl"/>
</dbReference>
<dbReference type="PANTHER" id="PTHR16830">
    <property type="entry name" value="SH2 CONTAINING ADAPTOR PRAM-1 RELATED"/>
    <property type="match status" value="1"/>
</dbReference>
<dbReference type="InterPro" id="IPR029294">
    <property type="entry name" value="hSH3"/>
</dbReference>
<evidence type="ECO:0000313" key="12">
    <source>
        <dbReference type="Proteomes" id="UP000694386"/>
    </source>
</evidence>
<dbReference type="GO" id="GO:0045121">
    <property type="term" value="C:membrane raft"/>
    <property type="evidence" value="ECO:0007669"/>
    <property type="project" value="UniProtKB-SubCell"/>
</dbReference>
<comment type="function">
    <text evidence="5">Adapter protein that plays a role in T-cell receptor (TCR)-mediated activation of signaling pathways. Required for T-cell activation and integrin-mediated T-cell adhesion in response to TCR stimulation.</text>
</comment>
<dbReference type="PANTHER" id="PTHR16830:SF1">
    <property type="entry name" value="FYN-BINDING PROTEIN 2"/>
    <property type="match status" value="1"/>
</dbReference>
<feature type="compositionally biased region" description="Basic and acidic residues" evidence="9">
    <location>
        <begin position="431"/>
        <end position="449"/>
    </location>
</feature>
<feature type="compositionally biased region" description="Pro residues" evidence="9">
    <location>
        <begin position="333"/>
        <end position="342"/>
    </location>
</feature>
<evidence type="ECO:0000256" key="6">
    <source>
        <dbReference type="ARBA" id="ARBA00062840"/>
    </source>
</evidence>
<feature type="region of interest" description="Disordered" evidence="9">
    <location>
        <begin position="76"/>
        <end position="190"/>
    </location>
</feature>
<feature type="region of interest" description="Disordered" evidence="9">
    <location>
        <begin position="1"/>
        <end position="41"/>
    </location>
</feature>
<dbReference type="Ensembl" id="ENSCGRT00001032010.1">
    <property type="protein sequence ID" value="ENSCGRP00001027762.1"/>
    <property type="gene ID" value="ENSCGRG00001024683.1"/>
</dbReference>
<sequence length="772" mass="86318">APSPEGGRSHSPGGAVKKPGLQRGSNCKQEGRGQSTVGPRIQLWKAGIVSQELPRRTTMEEEGVKTFKELRAKFQKYDAPPFPGPIKFSAGVSRKDDRGHPQPAQSLASSNNLSSHHHRPLSYSLTEVSKPLKSQKMKLAQKGEIQKNSSSSGPPGKSAECPARNSQKAAMPLDASKPKAGTPNEEKGMNVSSFRYKLWNWEKFSSQKSEISPASPLTNCGSRTFHLEGQKTMGSVQIKPEKSPEATGVQTLPPQSHLMVQRTSPVAPEASPLPLPQHDRKETDSPNAEESPTSSLCQPVYECELTIPVPEKPESRRHQLPKTKPLPSIETLGPPPPKPSKPPFVNLQAFQRQPTVVSKTLKEGKNTHRAYPYQPDAELEEPHNYDTRISYLSHSSNSINLCAAGETAEATYEIEIEELQKVFSSYEENSMQEKESYELEPPKPEDSHPKHPSKVGVYEETPGKVQMAGVQGDRWSLPAGNQEAVVDINQNKLFPEDVVLTRHSQEKGGYVEALEVTKETPSSSTTRSDSSSEKTYDDVGCSREELPKWDFSSSFTSDSEDNSEEMYEDIYKAKNNDQKPEVDGRAALRRLQQLFGKEKGIFRMRKTKVYKAYLIIFFGPVCALGLRSQDVIIYDDVDTSDKESKDEDKPKTWKPKFLTSKGKRGKKSSDGSKSFSPKNFFRAKKHNLEKNRMEKEEKLFRERFQYGKEIVVINRAVACSSNSRNGIFDLPITPGEQLEVIDTTEQNLVICRNSKGKCEFMLNFNLKKKVFL</sequence>
<gene>
    <name evidence="11" type="primary">Fyb2</name>
</gene>
<keyword evidence="3" id="KW-0597">Phosphoprotein</keyword>
<feature type="region of interest" description="Disordered" evidence="9">
    <location>
        <begin position="516"/>
        <end position="539"/>
    </location>
</feature>
<dbReference type="GO" id="GO:0001772">
    <property type="term" value="C:immunological synapse"/>
    <property type="evidence" value="ECO:0007669"/>
    <property type="project" value="Ensembl"/>
</dbReference>
<protein>
    <recommendedName>
        <fullName evidence="7">FYN-binding protein 2</fullName>
    </recommendedName>
    <alternativeName>
        <fullName evidence="8">Activation-dependent, raft-recruited ADAP-like phosphoprotein</fullName>
    </alternativeName>
</protein>
<feature type="region of interest" description="Disordered" evidence="9">
    <location>
        <begin position="639"/>
        <end position="678"/>
    </location>
</feature>
<organism evidence="11 12">
    <name type="scientific">Cricetulus griseus</name>
    <name type="common">Chinese hamster</name>
    <name type="synonym">Cricetulus barabensis griseus</name>
    <dbReference type="NCBI Taxonomy" id="10029"/>
    <lineage>
        <taxon>Eukaryota</taxon>
        <taxon>Metazoa</taxon>
        <taxon>Chordata</taxon>
        <taxon>Craniata</taxon>
        <taxon>Vertebrata</taxon>
        <taxon>Euteleostomi</taxon>
        <taxon>Mammalia</taxon>
        <taxon>Eutheria</taxon>
        <taxon>Euarchontoglires</taxon>
        <taxon>Glires</taxon>
        <taxon>Rodentia</taxon>
        <taxon>Myomorpha</taxon>
        <taxon>Muroidea</taxon>
        <taxon>Cricetidae</taxon>
        <taxon>Cricetinae</taxon>
        <taxon>Cricetulus</taxon>
    </lineage>
</organism>